<accession>A0A4S2ANP1</accession>
<protein>
    <submittedName>
        <fullName evidence="1">Uncharacterized protein</fullName>
    </submittedName>
</protein>
<proteinExistence type="predicted"/>
<reference evidence="1 2" key="1">
    <citation type="submission" date="2019-04" db="EMBL/GenBank/DDBJ databases">
        <title>Microbes associate with the intestines of laboratory mice.</title>
        <authorList>
            <person name="Navarre W."/>
            <person name="Wong E."/>
            <person name="Huang K."/>
            <person name="Tropini C."/>
            <person name="Ng K."/>
            <person name="Yu B."/>
        </authorList>
    </citation>
    <scope>NUCLEOTIDE SEQUENCE [LARGE SCALE GENOMIC DNA]</scope>
    <source>
        <strain evidence="1 2">NM70_E10</strain>
    </source>
</reference>
<gene>
    <name evidence="1" type="ORF">E5356_10935</name>
</gene>
<dbReference type="RefSeq" id="WP_136014337.1">
    <property type="nucleotide sequence ID" value="NZ_CAJTFZ010000006.1"/>
</dbReference>
<dbReference type="Proteomes" id="UP000305751">
    <property type="component" value="Unassembled WGS sequence"/>
</dbReference>
<organism evidence="1 2">
    <name type="scientific">Bacteroides acidifaciens</name>
    <dbReference type="NCBI Taxonomy" id="85831"/>
    <lineage>
        <taxon>Bacteria</taxon>
        <taxon>Pseudomonadati</taxon>
        <taxon>Bacteroidota</taxon>
        <taxon>Bacteroidia</taxon>
        <taxon>Bacteroidales</taxon>
        <taxon>Bacteroidaceae</taxon>
        <taxon>Bacteroides</taxon>
    </lineage>
</organism>
<dbReference type="EMBL" id="SRZA01000030">
    <property type="protein sequence ID" value="TGY02412.1"/>
    <property type="molecule type" value="Genomic_DNA"/>
</dbReference>
<name>A0A4S2ANP1_9BACE</name>
<dbReference type="AlphaFoldDB" id="A0A4S2ANP1"/>
<sequence length="103" mass="11940">MEVTDLMKKKLLIALEFAYSERYAEELNGLILNDNATLEDLYDVLSRLKKDDAKHKVMNVNLHSLIDHLVVVGDKETQDQLVEKLTQRTKELLADINQEFYSC</sequence>
<evidence type="ECO:0000313" key="2">
    <source>
        <dbReference type="Proteomes" id="UP000305751"/>
    </source>
</evidence>
<keyword evidence="2" id="KW-1185">Reference proteome</keyword>
<evidence type="ECO:0000313" key="1">
    <source>
        <dbReference type="EMBL" id="TGY02412.1"/>
    </source>
</evidence>
<comment type="caution">
    <text evidence="1">The sequence shown here is derived from an EMBL/GenBank/DDBJ whole genome shotgun (WGS) entry which is preliminary data.</text>
</comment>